<dbReference type="Pfam" id="PF00702">
    <property type="entry name" value="Hydrolase"/>
    <property type="match status" value="1"/>
</dbReference>
<dbReference type="Gene3D" id="3.40.50.1000">
    <property type="entry name" value="HAD superfamily/HAD-like"/>
    <property type="match status" value="1"/>
</dbReference>
<name>A0A3B1CYG8_9ZZZZ</name>
<dbReference type="PANTHER" id="PTHR43611">
    <property type="entry name" value="ALPHA-D-GLUCOSE 1-PHOSPHATE PHOSPHATASE"/>
    <property type="match status" value="1"/>
</dbReference>
<dbReference type="InterPro" id="IPR023214">
    <property type="entry name" value="HAD_sf"/>
</dbReference>
<accession>A0A3B1CYG8</accession>
<dbReference type="GO" id="GO:0016787">
    <property type="term" value="F:hydrolase activity"/>
    <property type="evidence" value="ECO:0007669"/>
    <property type="project" value="UniProtKB-KW"/>
</dbReference>
<dbReference type="SFLD" id="SFLDG01129">
    <property type="entry name" value="C1.5:_HAD__Beta-PGM__Phosphata"/>
    <property type="match status" value="1"/>
</dbReference>
<dbReference type="SFLD" id="SFLDS00003">
    <property type="entry name" value="Haloacid_Dehalogenase"/>
    <property type="match status" value="1"/>
</dbReference>
<dbReference type="CDD" id="cd01427">
    <property type="entry name" value="HAD_like"/>
    <property type="match status" value="1"/>
</dbReference>
<sequence length="216" mass="25273">MVPWSEIDFALLDMDGTLLDRYFDDYFWEEHVPKVYATQNKISYAKARKKLLAMYKAEEKTLNWTDLHYWSNRLNLNIIAIKVELKDRVRIHPGVEPFLHFLRDSNKEVILVTNAHPRSVQIKLEQTLLLPYFHTILCSSDIGLPKEEIGFWREAEQVLGFDKERSLFIDDNEDVLLAAHTFGIKHLLHKSGASSKFLHEKSDIFPPLAHFQDLIP</sequence>
<dbReference type="AlphaFoldDB" id="A0A3B1CYG8"/>
<dbReference type="NCBIfam" id="NF011564">
    <property type="entry name" value="PRK14988.1"/>
    <property type="match status" value="1"/>
</dbReference>
<evidence type="ECO:0000313" key="1">
    <source>
        <dbReference type="EMBL" id="VAX33472.1"/>
    </source>
</evidence>
<keyword evidence="1" id="KW-0378">Hydrolase</keyword>
<dbReference type="PANTHER" id="PTHR43611:SF3">
    <property type="entry name" value="FLAVIN MONONUCLEOTIDE HYDROLASE 1, CHLOROPLATIC"/>
    <property type="match status" value="1"/>
</dbReference>
<gene>
    <name evidence="1" type="ORF">MNBD_NITROSPIRAE01-4</name>
</gene>
<dbReference type="InterPro" id="IPR036412">
    <property type="entry name" value="HAD-like_sf"/>
</dbReference>
<dbReference type="InterPro" id="IPR006439">
    <property type="entry name" value="HAD-SF_hydro_IA"/>
</dbReference>
<dbReference type="EMBL" id="UOGF01000109">
    <property type="protein sequence ID" value="VAX33472.1"/>
    <property type="molecule type" value="Genomic_DNA"/>
</dbReference>
<dbReference type="SUPFAM" id="SSF56784">
    <property type="entry name" value="HAD-like"/>
    <property type="match status" value="1"/>
</dbReference>
<organism evidence="1">
    <name type="scientific">hydrothermal vent metagenome</name>
    <dbReference type="NCBI Taxonomy" id="652676"/>
    <lineage>
        <taxon>unclassified sequences</taxon>
        <taxon>metagenomes</taxon>
        <taxon>ecological metagenomes</taxon>
    </lineage>
</organism>
<dbReference type="NCBIfam" id="TIGR01509">
    <property type="entry name" value="HAD-SF-IA-v3"/>
    <property type="match status" value="1"/>
</dbReference>
<protein>
    <submittedName>
        <fullName evidence="1">FIG001957: putative hydrolase</fullName>
    </submittedName>
</protein>
<proteinExistence type="predicted"/>
<reference evidence="1" key="1">
    <citation type="submission" date="2018-06" db="EMBL/GenBank/DDBJ databases">
        <authorList>
            <person name="Zhirakovskaya E."/>
        </authorList>
    </citation>
    <scope>NUCLEOTIDE SEQUENCE</scope>
</reference>